<dbReference type="PANTHER" id="PTHR23159:SF31">
    <property type="entry name" value="CENTROSOME-ASSOCIATED PROTEIN CEP250 ISOFORM X1"/>
    <property type="match status" value="1"/>
</dbReference>
<name>F0W5G6_9STRA</name>
<feature type="coiled-coil region" evidence="1">
    <location>
        <begin position="351"/>
        <end position="378"/>
    </location>
</feature>
<feature type="compositionally biased region" description="Polar residues" evidence="2">
    <location>
        <begin position="82"/>
        <end position="94"/>
    </location>
</feature>
<gene>
    <name evidence="3" type="primary">AlNc14C21G2132</name>
    <name evidence="3" type="ORF">ALNC14_025000</name>
</gene>
<feature type="coiled-coil region" evidence="1">
    <location>
        <begin position="1758"/>
        <end position="1834"/>
    </location>
</feature>
<accession>F0W5G6</accession>
<evidence type="ECO:0000256" key="2">
    <source>
        <dbReference type="SAM" id="MobiDB-lite"/>
    </source>
</evidence>
<feature type="region of interest" description="Disordered" evidence="2">
    <location>
        <begin position="82"/>
        <end position="101"/>
    </location>
</feature>
<organism evidence="3">
    <name type="scientific">Albugo laibachii Nc14</name>
    <dbReference type="NCBI Taxonomy" id="890382"/>
    <lineage>
        <taxon>Eukaryota</taxon>
        <taxon>Sar</taxon>
        <taxon>Stramenopiles</taxon>
        <taxon>Oomycota</taxon>
        <taxon>Peronosporomycetes</taxon>
        <taxon>Albuginales</taxon>
        <taxon>Albuginaceae</taxon>
        <taxon>Albugo</taxon>
    </lineage>
</organism>
<dbReference type="Gene3D" id="3.30.450.40">
    <property type="match status" value="1"/>
</dbReference>
<dbReference type="HOGENOM" id="CLU_232468_0_0_1"/>
<sequence>MDPYDYDLRSNKHTSSIATYKGTADSSSECLHATWSSALCVNSLYDAYSQAQADNESLRKTTTLLQQEIDALRQKVLDAKQCSQPEAKSPSPKSKYQHAGTHLRDKCDDLQSQLVEYKRLYSQQVAKYDAKFAINPLEEQRVSVSLRTMQTTLDKTQREKDELLSQYQAIRDYNKVLDIQQLECRKTIAALEEKRLQSKGRVLLAAVRSLTKRLLINAWSRWKVSNDYWEAKQRLHDKEKRFQEHIKQFLISKAHNQHLNECFRAWRAYCVMKIRHRRTFDTLLKKKSRSVQIGHFSAWKSVILVRKKQRLRLKALLSRKQNRYKLKAVQNWQVYLLYQVRASLITQQSFTSTLQKDLERIQNTAQIVEAESSALEAERTNEWQLQQNEYQAASNRNCILIRRLAECFHAKKRFKKIRGVFSAWYQLAKTTLRIRRNTEQLMQRRTTAHVRDAVAYWHRFVGFQATFTSYIHKMDQKRRNTQIITCFTSWRRRNISERRHKRLARLLVSYSHQQIFERSWSTWRASLRQRQLKLVAINCSLQRLTKNSQYRSFIRWKRFVSCQRDKKHIEESQKYCLAKAGQDTGRLHDSFLSWKRKMQASRLLSRFQTHQHTRNRFRILRNLWHGWQKYIKTNQSQKTLLRRALTHVYYMNMQVSWNRFSRQIQLQRLMMIQKSHEEELLAKDKQLQGITESSSAQIACLQNHMVGAVSNLHSVQHRQNMLQEVVFFLGRRHQKFKRLRVAYSKWSTWVVNQKEGQKLFTARQKILLDTRIKRCIAGWRGLSKLSRNRHLRISQIIAHVFSMLVFCLVFQKWKQRARQSQFTRLHAQKTMGQSRSRCWTRWKDHTRNCLLTRFFQHCSSRILQNGLTRWNEIIIQEKWLERLRERDEHCESLRLGILHRQQIELFSKTFQQWRTSAQLHQKQREILRRMVEKRGRGILLQTFLKWIRSGHATLWLKSFCKRYFICRWKTMGFKHWHQVIVRIKHQEWVERSIDAQNLTLKVDQKDQMIHQMQLQSQKAEELALIVQRIQQARHFDGLQQSILWRWHSLARDESKCDQFRVMQHIRSKMQKYLFVLFASWKARWSTSRKLQRFLTVLEKRRRQAASLYLQRWKQRGKLHRLARGAKQSIHRKRMKTGLRRWITASNQEKKDLQYRLIYWERERSNRKKRRFLFCWKETLCNKRSLLEKCFQFQILKHHQSSKRLAFNAWKQVISVKKSRYKQLQVHLLQRQQNLVNNSWKMWHSRTIQSRERCMQLRHIFGIQILRNVLSAFNKWRNEVYCAHKTHWISKNTELLISKERSHEQIEEAKKAIQLMHPQLLKQAQCLQDMKSEKHQMKQEAEAKWRKIQMKYHACRRYACVCNVRLAWNSLKYHVIRSKQARIQFNRTYRQRRRRMIKQTWVSWKTYTRTFKAIARKIHQHSLQIKKSAWKEWGRWHFQRHRCQQILSHFVLRNLERYEKRLESFLLIWKTNTRAIAEVARLREANIGVYEQLTLKARHMRFLALWNVCQRRDVRSTLRLFLWKWHFLSHKCLGVSKAPENPSICETQVSFQTLRNVRSMIQRLSHSLKMEEFFDAVRLSISQCIPRGAGILLLLDPCRQQLWHIHAKRTIQIPSAFGIAGMAVASLEPIFVQDVTKDSRYHPLVDQYALSGLGHIESRESFHDHGGVLSMLALSLQASDGSIYGVLQIVYPFTSAPTHTTKVHTDTEYEARVCGRICVSYVESVLEDLLRDVGDRIRARQPEQLVKLYQMQKRWPKHYLSMEKKSREIERKYEALKKQQHRQEQVIEKNIAPHAQLKEHNAKLDKVLETLYTKIKSLKEKLHEQQTILQSKDKQLRSLQASREKMVHVSSRSQEDLEEKWEHRSRILHAEILNLRNQLVRTEADNLLLVKAVSILLSQNELPQSLENEVQRITQRFD</sequence>
<reference evidence="3" key="1">
    <citation type="journal article" date="2011" name="PLoS Biol.">
        <title>Gene gain and loss during evolution of obligate parasitism in the white rust pathogen of Arabidopsis thaliana.</title>
        <authorList>
            <person name="Kemen E."/>
            <person name="Gardiner A."/>
            <person name="Schultz-Larsen T."/>
            <person name="Kemen A.C."/>
            <person name="Balmuth A.L."/>
            <person name="Robert-Seilaniantz A."/>
            <person name="Bailey K."/>
            <person name="Holub E."/>
            <person name="Studholme D.J."/>
            <person name="Maclean D."/>
            <person name="Jones J.D."/>
        </authorList>
    </citation>
    <scope>NUCLEOTIDE SEQUENCE</scope>
</reference>
<keyword evidence="1" id="KW-0175">Coiled coil</keyword>
<evidence type="ECO:0000256" key="1">
    <source>
        <dbReference type="SAM" id="Coils"/>
    </source>
</evidence>
<feature type="coiled-coil region" evidence="1">
    <location>
        <begin position="146"/>
        <end position="173"/>
    </location>
</feature>
<dbReference type="InterPro" id="IPR029016">
    <property type="entry name" value="GAF-like_dom_sf"/>
</dbReference>
<dbReference type="SUPFAM" id="SSF55781">
    <property type="entry name" value="GAF domain-like"/>
    <property type="match status" value="1"/>
</dbReference>
<reference evidence="3" key="2">
    <citation type="submission" date="2011-02" db="EMBL/GenBank/DDBJ databases">
        <authorList>
            <person name="MacLean D."/>
        </authorList>
    </citation>
    <scope>NUCLEOTIDE SEQUENCE</scope>
</reference>
<proteinExistence type="predicted"/>
<dbReference type="PANTHER" id="PTHR23159">
    <property type="entry name" value="CENTROSOMAL PROTEIN 2"/>
    <property type="match status" value="1"/>
</dbReference>
<dbReference type="EMBL" id="FR824066">
    <property type="protein sequence ID" value="CCA16357.1"/>
    <property type="molecule type" value="Genomic_DNA"/>
</dbReference>
<protein>
    <submittedName>
        <fullName evidence="3">Uncharacterized protein AlNc14C21G2132</fullName>
    </submittedName>
</protein>
<evidence type="ECO:0000313" key="3">
    <source>
        <dbReference type="EMBL" id="CCA16357.1"/>
    </source>
</evidence>